<dbReference type="InterPro" id="IPR000189">
    <property type="entry name" value="Transglyc_AS"/>
</dbReference>
<dbReference type="AlphaFoldDB" id="A0A1J5T644"/>
<feature type="domain" description="Transglycosylase SLT" evidence="2">
    <location>
        <begin position="83"/>
        <end position="181"/>
    </location>
</feature>
<evidence type="ECO:0000256" key="1">
    <source>
        <dbReference type="SAM" id="MobiDB-lite"/>
    </source>
</evidence>
<dbReference type="Pfam" id="PF01464">
    <property type="entry name" value="SLT"/>
    <property type="match status" value="1"/>
</dbReference>
<dbReference type="EC" id="4.2.2.-" evidence="3"/>
<dbReference type="InterPro" id="IPR023346">
    <property type="entry name" value="Lysozyme-like_dom_sf"/>
</dbReference>
<dbReference type="PANTHER" id="PTHR37423">
    <property type="entry name" value="SOLUBLE LYTIC MUREIN TRANSGLYCOSYLASE-RELATED"/>
    <property type="match status" value="1"/>
</dbReference>
<dbReference type="PANTHER" id="PTHR37423:SF2">
    <property type="entry name" value="MEMBRANE-BOUND LYTIC MUREIN TRANSGLYCOSYLASE C"/>
    <property type="match status" value="1"/>
</dbReference>
<dbReference type="GO" id="GO:0000270">
    <property type="term" value="P:peptidoglycan metabolic process"/>
    <property type="evidence" value="ECO:0007669"/>
    <property type="project" value="InterPro"/>
</dbReference>
<dbReference type="GO" id="GO:0008933">
    <property type="term" value="F:peptidoglycan lytic transglycosylase activity"/>
    <property type="evidence" value="ECO:0007669"/>
    <property type="project" value="InterPro"/>
</dbReference>
<reference evidence="3" key="1">
    <citation type="submission" date="2016-10" db="EMBL/GenBank/DDBJ databases">
        <title>Sequence of Gallionella enrichment culture.</title>
        <authorList>
            <person name="Poehlein A."/>
            <person name="Muehling M."/>
            <person name="Daniel R."/>
        </authorList>
    </citation>
    <scope>NUCLEOTIDE SEQUENCE</scope>
</reference>
<organism evidence="3">
    <name type="scientific">mine drainage metagenome</name>
    <dbReference type="NCBI Taxonomy" id="410659"/>
    <lineage>
        <taxon>unclassified sequences</taxon>
        <taxon>metagenomes</taxon>
        <taxon>ecological metagenomes</taxon>
    </lineage>
</organism>
<protein>
    <submittedName>
        <fullName evidence="3">Membrane-bound lytic murein transglycosylase C</fullName>
        <ecNumber evidence="3">4.2.2.-</ecNumber>
    </submittedName>
</protein>
<dbReference type="GO" id="GO:0016020">
    <property type="term" value="C:membrane"/>
    <property type="evidence" value="ECO:0007669"/>
    <property type="project" value="InterPro"/>
</dbReference>
<evidence type="ECO:0000259" key="2">
    <source>
        <dbReference type="Pfam" id="PF01464"/>
    </source>
</evidence>
<dbReference type="PROSITE" id="PS00922">
    <property type="entry name" value="TRANSGLYCOSYLASE"/>
    <property type="match status" value="1"/>
</dbReference>
<keyword evidence="3" id="KW-0456">Lyase</keyword>
<dbReference type="EMBL" id="MLJW01000007">
    <property type="protein sequence ID" value="OIR16361.1"/>
    <property type="molecule type" value="Genomic_DNA"/>
</dbReference>
<evidence type="ECO:0000313" key="3">
    <source>
        <dbReference type="EMBL" id="OIR16361.1"/>
    </source>
</evidence>
<feature type="region of interest" description="Disordered" evidence="1">
    <location>
        <begin position="53"/>
        <end position="75"/>
    </location>
</feature>
<sequence>MRLPWHILSVLFWFGIGCSLPVKADIYEYTSNDGMVYLSNVQKNSQYKVLISVPPEPPTEKEPPAQPDKPPFNHADKSSYNQLIKGIARKYGVDSALLHAVITVESKYNPRAVSNKGAVGLMQLMPKIARQYGIDNLYDPAQNVQGGAQYLRDLLNKFNGDVSLALAAYNAGEIAVARNGNRIPPYRETRDYVPRVLHFYRKYQASQLY</sequence>
<dbReference type="CDD" id="cd00254">
    <property type="entry name" value="LT-like"/>
    <property type="match status" value="1"/>
</dbReference>
<name>A0A1J5T644_9ZZZZ</name>
<proteinExistence type="predicted"/>
<dbReference type="Gene3D" id="1.10.530.10">
    <property type="match status" value="1"/>
</dbReference>
<dbReference type="PROSITE" id="PS51257">
    <property type="entry name" value="PROKAR_LIPOPROTEIN"/>
    <property type="match status" value="1"/>
</dbReference>
<gene>
    <name evidence="3" type="primary">mltC_1</name>
    <name evidence="3" type="ORF">GALL_30830</name>
</gene>
<comment type="caution">
    <text evidence="3">The sequence shown here is derived from an EMBL/GenBank/DDBJ whole genome shotgun (WGS) entry which is preliminary data.</text>
</comment>
<dbReference type="InterPro" id="IPR008258">
    <property type="entry name" value="Transglycosylase_SLT_dom_1"/>
</dbReference>
<dbReference type="SUPFAM" id="SSF53955">
    <property type="entry name" value="Lysozyme-like"/>
    <property type="match status" value="1"/>
</dbReference>
<accession>A0A1J5T644</accession>